<feature type="transmembrane region" description="Helical" evidence="17">
    <location>
        <begin position="134"/>
        <end position="153"/>
    </location>
</feature>
<feature type="transmembrane region" description="Helical" evidence="17">
    <location>
        <begin position="499"/>
        <end position="520"/>
    </location>
</feature>
<feature type="binding site" evidence="14">
    <location>
        <position position="395"/>
    </location>
    <ligand>
        <name>Na(+)</name>
        <dbReference type="ChEBI" id="CHEBI:29101"/>
        <label>1</label>
    </ligand>
</feature>
<evidence type="ECO:0000256" key="13">
    <source>
        <dbReference type="ARBA" id="ARBA00037785"/>
    </source>
</evidence>
<keyword evidence="9" id="KW-0406">Ion transport</keyword>
<dbReference type="EMBL" id="CAEY01001379">
    <property type="status" value="NOT_ANNOTATED_CDS"/>
    <property type="molecule type" value="Genomic_DNA"/>
</dbReference>
<accession>T1K3G6</accession>
<keyword evidence="12" id="KW-0739">Sodium transport</keyword>
<evidence type="ECO:0000256" key="3">
    <source>
        <dbReference type="ARBA" id="ARBA00022448"/>
    </source>
</evidence>
<keyword evidence="5 16" id="KW-0769">Symport</keyword>
<evidence type="ECO:0000256" key="11">
    <source>
        <dbReference type="ARBA" id="ARBA00023180"/>
    </source>
</evidence>
<dbReference type="Proteomes" id="UP000015104">
    <property type="component" value="Unassembled WGS sequence"/>
</dbReference>
<dbReference type="SUPFAM" id="SSF161070">
    <property type="entry name" value="SNF-like"/>
    <property type="match status" value="1"/>
</dbReference>
<evidence type="ECO:0000256" key="8">
    <source>
        <dbReference type="ARBA" id="ARBA00023053"/>
    </source>
</evidence>
<feature type="transmembrane region" description="Helical" evidence="17">
    <location>
        <begin position="540"/>
        <end position="562"/>
    </location>
</feature>
<dbReference type="OrthoDB" id="6581954at2759"/>
<dbReference type="GO" id="GO:0046872">
    <property type="term" value="F:metal ion binding"/>
    <property type="evidence" value="ECO:0007669"/>
    <property type="project" value="UniProtKB-KW"/>
</dbReference>
<feature type="binding site" evidence="14">
    <location>
        <position position="67"/>
    </location>
    <ligand>
        <name>Na(+)</name>
        <dbReference type="ChEBI" id="CHEBI:29101"/>
        <label>1</label>
    </ligand>
</feature>
<reference evidence="18" key="2">
    <citation type="submission" date="2015-06" db="UniProtKB">
        <authorList>
            <consortium name="EnsemblMetazoa"/>
        </authorList>
    </citation>
    <scope>IDENTIFICATION</scope>
</reference>
<dbReference type="GO" id="GO:0089718">
    <property type="term" value="P:amino acid import across plasma membrane"/>
    <property type="evidence" value="ECO:0007669"/>
    <property type="project" value="TreeGrafter"/>
</dbReference>
<keyword evidence="6" id="KW-0029">Amino-acid transport</keyword>
<feature type="binding site" evidence="14">
    <location>
        <position position="296"/>
    </location>
    <ligand>
        <name>Na(+)</name>
        <dbReference type="ChEBI" id="CHEBI:29101"/>
        <label>1</label>
    </ligand>
</feature>
<feature type="transmembrane region" description="Helical" evidence="17">
    <location>
        <begin position="211"/>
        <end position="234"/>
    </location>
</feature>
<evidence type="ECO:0000313" key="18">
    <source>
        <dbReference type="EnsemblMetazoa" id="tetur04g08610.1"/>
    </source>
</evidence>
<dbReference type="PROSITE" id="PS00610">
    <property type="entry name" value="NA_NEUROTRAN_SYMP_1"/>
    <property type="match status" value="1"/>
</dbReference>
<dbReference type="Pfam" id="PF00209">
    <property type="entry name" value="SNF"/>
    <property type="match status" value="1"/>
</dbReference>
<evidence type="ECO:0000256" key="15">
    <source>
        <dbReference type="PIRSR" id="PIRSR600175-2"/>
    </source>
</evidence>
<dbReference type="AlphaFoldDB" id="T1K3G6"/>
<evidence type="ECO:0000256" key="5">
    <source>
        <dbReference type="ARBA" id="ARBA00022847"/>
    </source>
</evidence>
<feature type="transmembrane region" description="Helical" evidence="17">
    <location>
        <begin position="75"/>
        <end position="94"/>
    </location>
</feature>
<dbReference type="InterPro" id="IPR037272">
    <property type="entry name" value="SNS_sf"/>
</dbReference>
<evidence type="ECO:0000313" key="19">
    <source>
        <dbReference type="Proteomes" id="UP000015104"/>
    </source>
</evidence>
<keyword evidence="3 16" id="KW-0813">Transport</keyword>
<name>T1K3G6_TETUR</name>
<dbReference type="PANTHER" id="PTHR11616:SF321">
    <property type="entry name" value="SODIUM-DEPENDENT NUTRIENT AMINO ACID TRANSPORTER 1-RELATED"/>
    <property type="match status" value="1"/>
</dbReference>
<dbReference type="eggNOG" id="KOG3660">
    <property type="taxonomic scope" value="Eukaryota"/>
</dbReference>
<dbReference type="PRINTS" id="PR00176">
    <property type="entry name" value="NANEUSMPORT"/>
</dbReference>
<dbReference type="HOGENOM" id="CLU_006855_9_5_1"/>
<keyword evidence="19" id="KW-1185">Reference proteome</keyword>
<dbReference type="OMA" id="DYQMFLR"/>
<keyword evidence="10 17" id="KW-0472">Membrane</keyword>
<comment type="similarity">
    <text evidence="2 16">Belongs to the sodium:neurotransmitter symporter (SNF) (TC 2.A.22) family.</text>
</comment>
<sequence>MTIETNPGTKVTKNGPYINNNSNIDQMKMVPQNGDQPASKEEPERGQWGRGFEFLLSCVSLSVGLGNVWRFPYVAYTNGGGAFLIPYLILLFFIGRPLYYMELVLGQFSGCGPIKVWRVVPAFKGIGFAQMTSCSYVTVFYNYLMALTLYYFFASFASPLPWTVCDPSTHWSASLCSNSTISQNNSFLLPEKYFNKEVLHLSSGLEEITWFNWRIAGCLLLSWTLVFLSLINGIQSLGKVAYFTAIFPYVVLIALLIASLLVDGAVDGIIYFFKPQWHRLWDPLVWYNAVLQSFFSLGVCAGALLMYSSYNNFRKDVYKDVIIISVLDTFTSILAGCVIFAVLGSMAKSQGVDVSEVAKSDGTGLAFIAYPQALGQFTFWPNLWSISFFVMLFTLGIGSSVAQVETTITCLKDQSKFLMKHKTWTAFGVCFIYFLLGLPLATDGGMYIMKLLEEFGVGISAFLYGILQAIGITWIYGYQRFANDIKFMLGRPVSFFWRLTWSILTPILLGCIFLYGNYMAAVTQNHSDPLRKGIPVWGELLGWTLAGLALIQIPLWMVITICQQSGDMKQKIKNAFSPTRNWGPRDPVHFEEWLKYKSSLKQPKNRICQVNAGFVMDNYSTSDKQV</sequence>
<dbReference type="GO" id="GO:0005886">
    <property type="term" value="C:plasma membrane"/>
    <property type="evidence" value="ECO:0007669"/>
    <property type="project" value="TreeGrafter"/>
</dbReference>
<dbReference type="InterPro" id="IPR000175">
    <property type="entry name" value="Na/ntran_symport"/>
</dbReference>
<dbReference type="GO" id="GO:0005283">
    <property type="term" value="F:amino acid:sodium symporter activity"/>
    <property type="evidence" value="ECO:0007669"/>
    <property type="project" value="TreeGrafter"/>
</dbReference>
<feature type="disulfide bond" evidence="15">
    <location>
        <begin position="165"/>
        <end position="176"/>
    </location>
</feature>
<gene>
    <name evidence="18" type="primary">107359972</name>
</gene>
<comment type="function">
    <text evidence="13">Unusual broad substrate spectrum amino acid:sodium cotransporter that promotes absorption of the D isomers of essential amino acids. Neutral amino acids are the preferred substrates, especially methionine and phenylalanine.</text>
</comment>
<feature type="transmembrane region" description="Helical" evidence="17">
    <location>
        <begin position="321"/>
        <end position="343"/>
    </location>
</feature>
<evidence type="ECO:0000256" key="12">
    <source>
        <dbReference type="ARBA" id="ARBA00023201"/>
    </source>
</evidence>
<keyword evidence="7 17" id="KW-1133">Transmembrane helix</keyword>
<dbReference type="KEGG" id="tut:107359972"/>
<feature type="binding site" evidence="14">
    <location>
        <position position="63"/>
    </location>
    <ligand>
        <name>Na(+)</name>
        <dbReference type="ChEBI" id="CHEBI:29101"/>
        <label>1</label>
    </ligand>
</feature>
<dbReference type="PROSITE" id="PS50267">
    <property type="entry name" value="NA_NEUROTRAN_SYMP_3"/>
    <property type="match status" value="1"/>
</dbReference>
<evidence type="ECO:0000256" key="14">
    <source>
        <dbReference type="PIRSR" id="PIRSR600175-1"/>
    </source>
</evidence>
<dbReference type="EnsemblMetazoa" id="tetur04g08610.1">
    <property type="protein sequence ID" value="tetur04g08610.1"/>
    <property type="gene ID" value="tetur04g08610"/>
</dbReference>
<comment type="subcellular location">
    <subcellularLocation>
        <location evidence="1">Membrane</location>
        <topology evidence="1">Multi-pass membrane protein</topology>
    </subcellularLocation>
</comment>
<keyword evidence="15" id="KW-1015">Disulfide bond</keyword>
<feature type="transmembrane region" description="Helical" evidence="17">
    <location>
        <begin position="246"/>
        <end position="273"/>
    </location>
</feature>
<feature type="binding site" evidence="14">
    <location>
        <position position="399"/>
    </location>
    <ligand>
        <name>Na(+)</name>
        <dbReference type="ChEBI" id="CHEBI:29101"/>
        <label>1</label>
    </ligand>
</feature>
<keyword evidence="8 14" id="KW-0915">Sodium</keyword>
<evidence type="ECO:0000256" key="16">
    <source>
        <dbReference type="RuleBase" id="RU003732"/>
    </source>
</evidence>
<keyword evidence="11" id="KW-0325">Glycoprotein</keyword>
<dbReference type="GO" id="GO:0015179">
    <property type="term" value="F:L-amino acid transmembrane transporter activity"/>
    <property type="evidence" value="ECO:0007669"/>
    <property type="project" value="TreeGrafter"/>
</dbReference>
<evidence type="ECO:0000256" key="2">
    <source>
        <dbReference type="ARBA" id="ARBA00006459"/>
    </source>
</evidence>
<feature type="transmembrane region" description="Helical" evidence="17">
    <location>
        <begin position="461"/>
        <end position="478"/>
    </location>
</feature>
<organism evidence="18 19">
    <name type="scientific">Tetranychus urticae</name>
    <name type="common">Two-spotted spider mite</name>
    <dbReference type="NCBI Taxonomy" id="32264"/>
    <lineage>
        <taxon>Eukaryota</taxon>
        <taxon>Metazoa</taxon>
        <taxon>Ecdysozoa</taxon>
        <taxon>Arthropoda</taxon>
        <taxon>Chelicerata</taxon>
        <taxon>Arachnida</taxon>
        <taxon>Acari</taxon>
        <taxon>Acariformes</taxon>
        <taxon>Trombidiformes</taxon>
        <taxon>Prostigmata</taxon>
        <taxon>Eleutherengona</taxon>
        <taxon>Raphignathae</taxon>
        <taxon>Tetranychoidea</taxon>
        <taxon>Tetranychidae</taxon>
        <taxon>Tetranychus</taxon>
    </lineage>
</organism>
<keyword evidence="4 16" id="KW-0812">Transmembrane</keyword>
<reference evidence="19" key="1">
    <citation type="submission" date="2011-08" db="EMBL/GenBank/DDBJ databases">
        <authorList>
            <person name="Rombauts S."/>
        </authorList>
    </citation>
    <scope>NUCLEOTIDE SEQUENCE</scope>
    <source>
        <strain evidence="19">London</strain>
    </source>
</reference>
<feature type="transmembrane region" description="Helical" evidence="17">
    <location>
        <begin position="423"/>
        <end position="441"/>
    </location>
</feature>
<evidence type="ECO:0000256" key="4">
    <source>
        <dbReference type="ARBA" id="ARBA00022692"/>
    </source>
</evidence>
<protein>
    <recommendedName>
        <fullName evidence="16">Transporter</fullName>
    </recommendedName>
</protein>
<proteinExistence type="inferred from homology"/>
<evidence type="ECO:0000256" key="17">
    <source>
        <dbReference type="SAM" id="Phobius"/>
    </source>
</evidence>
<dbReference type="PANTHER" id="PTHR11616">
    <property type="entry name" value="SODIUM/CHLORIDE DEPENDENT TRANSPORTER"/>
    <property type="match status" value="1"/>
</dbReference>
<feature type="transmembrane region" description="Helical" evidence="17">
    <location>
        <begin position="285"/>
        <end position="309"/>
    </location>
</feature>
<evidence type="ECO:0000256" key="10">
    <source>
        <dbReference type="ARBA" id="ARBA00023136"/>
    </source>
</evidence>
<evidence type="ECO:0000256" key="7">
    <source>
        <dbReference type="ARBA" id="ARBA00022989"/>
    </source>
</evidence>
<keyword evidence="14" id="KW-0479">Metal-binding</keyword>
<evidence type="ECO:0000256" key="1">
    <source>
        <dbReference type="ARBA" id="ARBA00004141"/>
    </source>
</evidence>
<evidence type="ECO:0000256" key="6">
    <source>
        <dbReference type="ARBA" id="ARBA00022970"/>
    </source>
</evidence>
<evidence type="ECO:0000256" key="9">
    <source>
        <dbReference type="ARBA" id="ARBA00023065"/>
    </source>
</evidence>
<feature type="transmembrane region" description="Helical" evidence="17">
    <location>
        <begin position="383"/>
        <end position="402"/>
    </location>
</feature>